<comment type="caution">
    <text evidence="1">The sequence shown here is derived from an EMBL/GenBank/DDBJ whole genome shotgun (WGS) entry which is preliminary data.</text>
</comment>
<accession>A0ABR2F7P0</accession>
<evidence type="ECO:0000313" key="2">
    <source>
        <dbReference type="Proteomes" id="UP001472677"/>
    </source>
</evidence>
<dbReference type="EMBL" id="JBBPBM010000008">
    <property type="protein sequence ID" value="KAK8573046.1"/>
    <property type="molecule type" value="Genomic_DNA"/>
</dbReference>
<gene>
    <name evidence="1" type="ORF">V6N12_029084</name>
</gene>
<proteinExistence type="predicted"/>
<keyword evidence="2" id="KW-1185">Reference proteome</keyword>
<name>A0ABR2F7P0_9ROSI</name>
<protein>
    <submittedName>
        <fullName evidence="1">Uncharacterized protein</fullName>
    </submittedName>
</protein>
<organism evidence="1 2">
    <name type="scientific">Hibiscus sabdariffa</name>
    <name type="common">roselle</name>
    <dbReference type="NCBI Taxonomy" id="183260"/>
    <lineage>
        <taxon>Eukaryota</taxon>
        <taxon>Viridiplantae</taxon>
        <taxon>Streptophyta</taxon>
        <taxon>Embryophyta</taxon>
        <taxon>Tracheophyta</taxon>
        <taxon>Spermatophyta</taxon>
        <taxon>Magnoliopsida</taxon>
        <taxon>eudicotyledons</taxon>
        <taxon>Gunneridae</taxon>
        <taxon>Pentapetalae</taxon>
        <taxon>rosids</taxon>
        <taxon>malvids</taxon>
        <taxon>Malvales</taxon>
        <taxon>Malvaceae</taxon>
        <taxon>Malvoideae</taxon>
        <taxon>Hibiscus</taxon>
    </lineage>
</organism>
<sequence>MNRYLCTEVASRWPSTVQAQCGGGWFRFDKGRMLGRRSSTIGSRRTTSSGLDEIESISIQKLLGVSSERKSPTFISSFIFIVESTKRETSLIVTVAIRWLLVAALGWAIRQPRLSPKVAPFLRAASWAIRSNMVEQQGQLSDPTNPKTPCDNFSSHLKAFEEAGDN</sequence>
<reference evidence="1 2" key="1">
    <citation type="journal article" date="2024" name="G3 (Bethesda)">
        <title>Genome assembly of Hibiscus sabdariffa L. provides insights into metabolisms of medicinal natural products.</title>
        <authorList>
            <person name="Kim T."/>
        </authorList>
    </citation>
    <scope>NUCLEOTIDE SEQUENCE [LARGE SCALE GENOMIC DNA]</scope>
    <source>
        <strain evidence="1">TK-2024</strain>
        <tissue evidence="1">Old leaves</tissue>
    </source>
</reference>
<dbReference type="Proteomes" id="UP001472677">
    <property type="component" value="Unassembled WGS sequence"/>
</dbReference>
<evidence type="ECO:0000313" key="1">
    <source>
        <dbReference type="EMBL" id="KAK8573046.1"/>
    </source>
</evidence>